<keyword evidence="1" id="KW-0238">DNA-binding</keyword>
<evidence type="ECO:0000313" key="5">
    <source>
        <dbReference type="Proteomes" id="UP000477722"/>
    </source>
</evidence>
<dbReference type="RefSeq" id="WP_165300679.1">
    <property type="nucleotide sequence ID" value="NZ_JAAKZZ010000256.1"/>
</dbReference>
<dbReference type="Proteomes" id="UP000477722">
    <property type="component" value="Unassembled WGS sequence"/>
</dbReference>
<evidence type="ECO:0000256" key="2">
    <source>
        <dbReference type="SAM" id="MobiDB-lite"/>
    </source>
</evidence>
<keyword evidence="5" id="KW-1185">Reference proteome</keyword>
<dbReference type="GO" id="GO:0003677">
    <property type="term" value="F:DNA binding"/>
    <property type="evidence" value="ECO:0007669"/>
    <property type="project" value="UniProtKB-KW"/>
</dbReference>
<dbReference type="Gene3D" id="1.10.1660.10">
    <property type="match status" value="1"/>
</dbReference>
<protein>
    <submittedName>
        <fullName evidence="4">MerR family transcriptional regulator</fullName>
    </submittedName>
</protein>
<reference evidence="4 5" key="1">
    <citation type="submission" date="2020-02" db="EMBL/GenBank/DDBJ databases">
        <title>Whole-genome analyses of novel actinobacteria.</title>
        <authorList>
            <person name="Sahin N."/>
            <person name="Tatar D."/>
        </authorList>
    </citation>
    <scope>NUCLEOTIDE SEQUENCE [LARGE SCALE GENOMIC DNA]</scope>
    <source>
        <strain evidence="4 5">SB3404</strain>
    </source>
</reference>
<dbReference type="SUPFAM" id="SSF46955">
    <property type="entry name" value="Putative DNA-binding domain"/>
    <property type="match status" value="1"/>
</dbReference>
<comment type="caution">
    <text evidence="4">The sequence shown here is derived from an EMBL/GenBank/DDBJ whole genome shotgun (WGS) entry which is preliminary data.</text>
</comment>
<dbReference type="PANTHER" id="PTHR30204:SF89">
    <property type="entry name" value="HTH MERR-TYPE DOMAIN-CONTAINING PROTEIN"/>
    <property type="match status" value="1"/>
</dbReference>
<dbReference type="InterPro" id="IPR047057">
    <property type="entry name" value="MerR_fam"/>
</dbReference>
<dbReference type="GO" id="GO:0003700">
    <property type="term" value="F:DNA-binding transcription factor activity"/>
    <property type="evidence" value="ECO:0007669"/>
    <property type="project" value="InterPro"/>
</dbReference>
<evidence type="ECO:0000256" key="1">
    <source>
        <dbReference type="ARBA" id="ARBA00023125"/>
    </source>
</evidence>
<dbReference type="CDD" id="cd00592">
    <property type="entry name" value="HTH_MerR-like"/>
    <property type="match status" value="1"/>
</dbReference>
<proteinExistence type="predicted"/>
<feature type="region of interest" description="Disordered" evidence="2">
    <location>
        <begin position="100"/>
        <end position="122"/>
    </location>
</feature>
<dbReference type="InterPro" id="IPR000551">
    <property type="entry name" value="MerR-type_HTH_dom"/>
</dbReference>
<dbReference type="EMBL" id="JAAKZZ010000256">
    <property type="protein sequence ID" value="NGO71032.1"/>
    <property type="molecule type" value="Genomic_DNA"/>
</dbReference>
<gene>
    <name evidence="4" type="ORF">G5C65_22250</name>
</gene>
<feature type="domain" description="HTH merR-type" evidence="3">
    <location>
        <begin position="41"/>
        <end position="98"/>
    </location>
</feature>
<dbReference type="PANTHER" id="PTHR30204">
    <property type="entry name" value="REDOX-CYCLING DRUG-SENSING TRANSCRIPTIONAL ACTIVATOR SOXR"/>
    <property type="match status" value="1"/>
</dbReference>
<dbReference type="Pfam" id="PF13411">
    <property type="entry name" value="MerR_1"/>
    <property type="match status" value="1"/>
</dbReference>
<name>A0A6G4X1M7_9ACTN</name>
<dbReference type="SMART" id="SM00422">
    <property type="entry name" value="HTH_MERR"/>
    <property type="match status" value="1"/>
</dbReference>
<dbReference type="AlphaFoldDB" id="A0A6G4X1M7"/>
<sequence length="247" mass="26316">MLETPSGGAGPGTAAGDGAPPGGSLSIGAVLRLLREEFPEVTVSKIRFLEAEGLVEPERSPTGNRRFAPGDVERLSYVLRMQRDHYLPLKVIREHLDALGRGGTPRSVPAPSREPAEPEVTAPAPTVRIARGELLAVAGVGEEELAVWEAYGLITASDQGTYDLAGAAVAQLLAGLGKHGIEPRQLRAMKTAADRQAELVERLVAPLRRDRDPRTRARAESTAQELVGLSVRLHAALVQSALRPRGD</sequence>
<dbReference type="PROSITE" id="PS50937">
    <property type="entry name" value="HTH_MERR_2"/>
    <property type="match status" value="1"/>
</dbReference>
<feature type="compositionally biased region" description="Gly residues" evidence="2">
    <location>
        <begin position="7"/>
        <end position="21"/>
    </location>
</feature>
<organism evidence="4 5">
    <name type="scientific">Streptomyces boncukensis</name>
    <dbReference type="NCBI Taxonomy" id="2711219"/>
    <lineage>
        <taxon>Bacteria</taxon>
        <taxon>Bacillati</taxon>
        <taxon>Actinomycetota</taxon>
        <taxon>Actinomycetes</taxon>
        <taxon>Kitasatosporales</taxon>
        <taxon>Streptomycetaceae</taxon>
        <taxon>Streptomyces</taxon>
    </lineage>
</organism>
<evidence type="ECO:0000259" key="3">
    <source>
        <dbReference type="PROSITE" id="PS50937"/>
    </source>
</evidence>
<dbReference type="InterPro" id="IPR009061">
    <property type="entry name" value="DNA-bd_dom_put_sf"/>
</dbReference>
<accession>A0A6G4X1M7</accession>
<feature type="region of interest" description="Disordered" evidence="2">
    <location>
        <begin position="1"/>
        <end position="22"/>
    </location>
</feature>
<evidence type="ECO:0000313" key="4">
    <source>
        <dbReference type="EMBL" id="NGO71032.1"/>
    </source>
</evidence>